<proteinExistence type="predicted"/>
<keyword evidence="3" id="KW-1185">Reference proteome</keyword>
<dbReference type="Pfam" id="PF13489">
    <property type="entry name" value="Methyltransf_23"/>
    <property type="match status" value="1"/>
</dbReference>
<accession>A0ABQ7FTG0</accession>
<feature type="chain" id="PRO_5045358051" description="Methyltransferase type 11 domain-containing protein" evidence="1">
    <location>
        <begin position="22"/>
        <end position="346"/>
    </location>
</feature>
<dbReference type="InterPro" id="IPR029063">
    <property type="entry name" value="SAM-dependent_MTases_sf"/>
</dbReference>
<dbReference type="Proteomes" id="UP000815325">
    <property type="component" value="Unassembled WGS sequence"/>
</dbReference>
<organism evidence="2 3">
    <name type="scientific">Dunaliella salina</name>
    <name type="common">Green alga</name>
    <name type="synonym">Protococcus salinus</name>
    <dbReference type="NCBI Taxonomy" id="3046"/>
    <lineage>
        <taxon>Eukaryota</taxon>
        <taxon>Viridiplantae</taxon>
        <taxon>Chlorophyta</taxon>
        <taxon>core chlorophytes</taxon>
        <taxon>Chlorophyceae</taxon>
        <taxon>CS clade</taxon>
        <taxon>Chlamydomonadales</taxon>
        <taxon>Dunaliellaceae</taxon>
        <taxon>Dunaliella</taxon>
    </lineage>
</organism>
<evidence type="ECO:0000313" key="2">
    <source>
        <dbReference type="EMBL" id="KAF5825739.1"/>
    </source>
</evidence>
<dbReference type="Gene3D" id="3.40.50.150">
    <property type="entry name" value="Vaccinia Virus protein VP39"/>
    <property type="match status" value="1"/>
</dbReference>
<sequence length="346" mass="38651">MSLPALAWKFAFASLILSCHANGEASCGEKLLAHCKELATHLRVSTDCGPYTSAIRVLEEKDDTDALEATLTLVSKKLVQKTTTFQTLHLARSHVGMRTCMTLSDITEVHACLTARKIDWQDHQQRDPFLVPTIHKLMPGIQSVLDFGSASGGYLSEHFNAFNVSLTVGLEPDMYFGPLTYYTLGWDTSKGPIQLHPASTVNDEHAELRLASCYLFGAPSNQYDLVTTFEVFEHIPIHLHCALLNALTSQARRWVVVSIARIGQSGINHVANRPREEFKFEFIQRGFIYRPDLSSEILASVRFRSLKKNLMVLQVGPYGTVNLNCSSVQSRSVHYEDRTKHSQVTA</sequence>
<evidence type="ECO:0000313" key="3">
    <source>
        <dbReference type="Proteomes" id="UP000815325"/>
    </source>
</evidence>
<feature type="signal peptide" evidence="1">
    <location>
        <begin position="1"/>
        <end position="21"/>
    </location>
</feature>
<name>A0ABQ7FTG0_DUNSA</name>
<keyword evidence="1" id="KW-0732">Signal</keyword>
<dbReference type="SUPFAM" id="SSF53335">
    <property type="entry name" value="S-adenosyl-L-methionine-dependent methyltransferases"/>
    <property type="match status" value="1"/>
</dbReference>
<gene>
    <name evidence="2" type="ORF">DUNSADRAFT_7253</name>
</gene>
<protein>
    <recommendedName>
        <fullName evidence="4">Methyltransferase type 11 domain-containing protein</fullName>
    </recommendedName>
</protein>
<reference evidence="2" key="1">
    <citation type="submission" date="2017-08" db="EMBL/GenBank/DDBJ databases">
        <authorList>
            <person name="Polle J.E."/>
            <person name="Barry K."/>
            <person name="Cushman J."/>
            <person name="Schmutz J."/>
            <person name="Tran D."/>
            <person name="Hathwaick L.T."/>
            <person name="Yim W.C."/>
            <person name="Jenkins J."/>
            <person name="Mckie-Krisberg Z.M."/>
            <person name="Prochnik S."/>
            <person name="Lindquist E."/>
            <person name="Dockter R.B."/>
            <person name="Adam C."/>
            <person name="Molina H."/>
            <person name="Bunkerborg J."/>
            <person name="Jin E."/>
            <person name="Buchheim M."/>
            <person name="Magnuson J."/>
        </authorList>
    </citation>
    <scope>NUCLEOTIDE SEQUENCE</scope>
    <source>
        <strain evidence="2">CCAP 19/18</strain>
    </source>
</reference>
<evidence type="ECO:0008006" key="4">
    <source>
        <dbReference type="Google" id="ProtNLM"/>
    </source>
</evidence>
<evidence type="ECO:0000256" key="1">
    <source>
        <dbReference type="SAM" id="SignalP"/>
    </source>
</evidence>
<dbReference type="EMBL" id="MU072086">
    <property type="protein sequence ID" value="KAF5825739.1"/>
    <property type="molecule type" value="Genomic_DNA"/>
</dbReference>
<comment type="caution">
    <text evidence="2">The sequence shown here is derived from an EMBL/GenBank/DDBJ whole genome shotgun (WGS) entry which is preliminary data.</text>
</comment>